<organism evidence="4 5">
    <name type="scientific">Ancylostoma ceylanicum</name>
    <dbReference type="NCBI Taxonomy" id="53326"/>
    <lineage>
        <taxon>Eukaryota</taxon>
        <taxon>Metazoa</taxon>
        <taxon>Ecdysozoa</taxon>
        <taxon>Nematoda</taxon>
        <taxon>Chromadorea</taxon>
        <taxon>Rhabditida</taxon>
        <taxon>Rhabditina</taxon>
        <taxon>Rhabditomorpha</taxon>
        <taxon>Strongyloidea</taxon>
        <taxon>Ancylostomatidae</taxon>
        <taxon>Ancylostomatinae</taxon>
        <taxon>Ancylostoma</taxon>
    </lineage>
</organism>
<dbReference type="Proteomes" id="UP000024635">
    <property type="component" value="Unassembled WGS sequence"/>
</dbReference>
<gene>
    <name evidence="4" type="primary">Acey_s0053.g2296</name>
    <name evidence="4" type="ORF">Y032_0053g2296</name>
</gene>
<dbReference type="InterPro" id="IPR036612">
    <property type="entry name" value="KH_dom_type_1_sf"/>
</dbReference>
<feature type="domain" description="K Homology" evidence="3">
    <location>
        <begin position="43"/>
        <end position="68"/>
    </location>
</feature>
<dbReference type="OrthoDB" id="1937934at2759"/>
<keyword evidence="5" id="KW-1185">Reference proteome</keyword>
<keyword evidence="1" id="KW-0694">RNA-binding</keyword>
<accession>A0A016U628</accession>
<protein>
    <recommendedName>
        <fullName evidence="3">K Homology domain-containing protein</fullName>
    </recommendedName>
</protein>
<evidence type="ECO:0000256" key="1">
    <source>
        <dbReference type="PROSITE-ProRule" id="PRU00117"/>
    </source>
</evidence>
<feature type="compositionally biased region" description="Basic and acidic residues" evidence="2">
    <location>
        <begin position="7"/>
        <end position="19"/>
    </location>
</feature>
<dbReference type="EMBL" id="JARK01001389">
    <property type="protein sequence ID" value="EYC10789.1"/>
    <property type="molecule type" value="Genomic_DNA"/>
</dbReference>
<dbReference type="GO" id="GO:0003723">
    <property type="term" value="F:RNA binding"/>
    <property type="evidence" value="ECO:0007669"/>
    <property type="project" value="UniProtKB-UniRule"/>
</dbReference>
<dbReference type="Gene3D" id="3.30.1370.10">
    <property type="entry name" value="K Homology domain, type 1"/>
    <property type="match status" value="1"/>
</dbReference>
<dbReference type="SUPFAM" id="SSF54791">
    <property type="entry name" value="Eukaryotic type KH-domain (KH-domain type I)"/>
    <property type="match status" value="1"/>
</dbReference>
<dbReference type="Pfam" id="PF00013">
    <property type="entry name" value="KH_1"/>
    <property type="match status" value="1"/>
</dbReference>
<reference evidence="5" key="1">
    <citation type="journal article" date="2015" name="Nat. Genet.">
        <title>The genome and transcriptome of the zoonotic hookworm Ancylostoma ceylanicum identify infection-specific gene families.</title>
        <authorList>
            <person name="Schwarz E.M."/>
            <person name="Hu Y."/>
            <person name="Antoshechkin I."/>
            <person name="Miller M.M."/>
            <person name="Sternberg P.W."/>
            <person name="Aroian R.V."/>
        </authorList>
    </citation>
    <scope>NUCLEOTIDE SEQUENCE</scope>
    <source>
        <strain evidence="5">HY135</strain>
    </source>
</reference>
<evidence type="ECO:0000313" key="5">
    <source>
        <dbReference type="Proteomes" id="UP000024635"/>
    </source>
</evidence>
<evidence type="ECO:0000259" key="3">
    <source>
        <dbReference type="Pfam" id="PF00013"/>
    </source>
</evidence>
<sequence length="118" mass="13171">MVFGMEGMKREHTDDDRYGSSRNSKRQRADGFSEALAQGKFELRILVSSKCAGAIIGKGGENIKRLRTQPITLTIIGLLGYCSMSPSPVVFKCETYVNLVPKLPFFRGSDGRIYSFRN</sequence>
<proteinExistence type="predicted"/>
<evidence type="ECO:0000313" key="4">
    <source>
        <dbReference type="EMBL" id="EYC10789.1"/>
    </source>
</evidence>
<name>A0A016U628_9BILA</name>
<dbReference type="InterPro" id="IPR004088">
    <property type="entry name" value="KH_dom_type_1"/>
</dbReference>
<evidence type="ECO:0000256" key="2">
    <source>
        <dbReference type="SAM" id="MobiDB-lite"/>
    </source>
</evidence>
<dbReference type="STRING" id="53326.A0A016U628"/>
<dbReference type="AlphaFoldDB" id="A0A016U628"/>
<dbReference type="PROSITE" id="PS50084">
    <property type="entry name" value="KH_TYPE_1"/>
    <property type="match status" value="1"/>
</dbReference>
<comment type="caution">
    <text evidence="4">The sequence shown here is derived from an EMBL/GenBank/DDBJ whole genome shotgun (WGS) entry which is preliminary data.</text>
</comment>
<feature type="region of interest" description="Disordered" evidence="2">
    <location>
        <begin position="1"/>
        <end position="31"/>
    </location>
</feature>